<proteinExistence type="predicted"/>
<dbReference type="EMBL" id="FWXD01000027">
    <property type="protein sequence ID" value="SMC28992.1"/>
    <property type="molecule type" value="Genomic_DNA"/>
</dbReference>
<dbReference type="InterPro" id="IPR058532">
    <property type="entry name" value="YjbR/MT2646/Rv2570-like"/>
</dbReference>
<dbReference type="STRING" id="1121001.SAMN02745857_03532"/>
<gene>
    <name evidence="1" type="ORF">SAMN02745857_03532</name>
</gene>
<sequence>MTADEFRACCAALPGATMDIKWEHNEVYSVGDKMFAMLGLISGNVGFKVDPARFLELTDLPGVRPAPYLARYHWISLAHPGVLPVADLAALVGESYALVRARLPAGVRKALPPHAA</sequence>
<keyword evidence="1" id="KW-0238">DNA-binding</keyword>
<dbReference type="InterPro" id="IPR007351">
    <property type="entry name" value="YjbR"/>
</dbReference>
<evidence type="ECO:0000313" key="1">
    <source>
        <dbReference type="EMBL" id="SMC28992.1"/>
    </source>
</evidence>
<evidence type="ECO:0000313" key="2">
    <source>
        <dbReference type="Proteomes" id="UP000192761"/>
    </source>
</evidence>
<dbReference type="OrthoDB" id="9804614at2"/>
<dbReference type="PANTHER" id="PTHR35145">
    <property type="entry name" value="CYTOPLASMIC PROTEIN-RELATED"/>
    <property type="match status" value="1"/>
</dbReference>
<dbReference type="Gene3D" id="3.90.1150.30">
    <property type="match status" value="1"/>
</dbReference>
<dbReference type="Pfam" id="PF04237">
    <property type="entry name" value="YjbR"/>
    <property type="match status" value="1"/>
</dbReference>
<protein>
    <submittedName>
        <fullName evidence="1">Predicted DNA-binding protein, MmcQ/YjbR family</fullName>
    </submittedName>
</protein>
<organism evidence="1 2">
    <name type="scientific">Andreprevotia lacus DSM 23236</name>
    <dbReference type="NCBI Taxonomy" id="1121001"/>
    <lineage>
        <taxon>Bacteria</taxon>
        <taxon>Pseudomonadati</taxon>
        <taxon>Pseudomonadota</taxon>
        <taxon>Betaproteobacteria</taxon>
        <taxon>Neisseriales</taxon>
        <taxon>Chitinibacteraceae</taxon>
        <taxon>Andreprevotia</taxon>
    </lineage>
</organism>
<reference evidence="1 2" key="1">
    <citation type="submission" date="2017-04" db="EMBL/GenBank/DDBJ databases">
        <authorList>
            <person name="Afonso C.L."/>
            <person name="Miller P.J."/>
            <person name="Scott M.A."/>
            <person name="Spackman E."/>
            <person name="Goraichik I."/>
            <person name="Dimitrov K.M."/>
            <person name="Suarez D.L."/>
            <person name="Swayne D.E."/>
        </authorList>
    </citation>
    <scope>NUCLEOTIDE SEQUENCE [LARGE SCALE GENOMIC DNA]</scope>
    <source>
        <strain evidence="1 2">DSM 23236</strain>
    </source>
</reference>
<dbReference type="Proteomes" id="UP000192761">
    <property type="component" value="Unassembled WGS sequence"/>
</dbReference>
<dbReference type="GO" id="GO:0003677">
    <property type="term" value="F:DNA binding"/>
    <property type="evidence" value="ECO:0007669"/>
    <property type="project" value="UniProtKB-KW"/>
</dbReference>
<dbReference type="InterPro" id="IPR038056">
    <property type="entry name" value="YjbR-like_sf"/>
</dbReference>
<accession>A0A1W1XYM3</accession>
<dbReference type="PANTHER" id="PTHR35145:SF1">
    <property type="entry name" value="CYTOPLASMIC PROTEIN"/>
    <property type="match status" value="1"/>
</dbReference>
<name>A0A1W1XYM3_9NEIS</name>
<dbReference type="SUPFAM" id="SSF142906">
    <property type="entry name" value="YjbR-like"/>
    <property type="match status" value="1"/>
</dbReference>
<keyword evidence="2" id="KW-1185">Reference proteome</keyword>
<dbReference type="AlphaFoldDB" id="A0A1W1XYM3"/>
<dbReference type="RefSeq" id="WP_084092476.1">
    <property type="nucleotide sequence ID" value="NZ_FWXD01000027.1"/>
</dbReference>